<reference evidence="3" key="1">
    <citation type="submission" date="2017-12" db="EMBL/GenBank/DDBJ databases">
        <title>Gene loss provides genomic basis for host adaptation in cereal stripe rust fungi.</title>
        <authorList>
            <person name="Xia C."/>
        </authorList>
    </citation>
    <scope>NUCLEOTIDE SEQUENCE [LARGE SCALE GENOMIC DNA]</scope>
    <source>
        <strain evidence="3">93-210</strain>
    </source>
</reference>
<evidence type="ECO:0000256" key="1">
    <source>
        <dbReference type="SAM" id="Phobius"/>
    </source>
</evidence>
<accession>A0A2S4VY82</accession>
<dbReference type="Pfam" id="PF25278">
    <property type="entry name" value="DUF7872"/>
    <property type="match status" value="1"/>
</dbReference>
<dbReference type="AlphaFoldDB" id="A0A2S4VY82"/>
<feature type="non-terminal residue" evidence="3">
    <location>
        <position position="1"/>
    </location>
</feature>
<sequence length="589" mass="64769">FRRYIVALQRVSVPGATPAERKSHLNSVIRKLFTPSLITCNTRPLYLSIYSNGGPNNTDPCLGMKTSPHPATLAAKTLMLHLILQALLISIFPTVDGHAVQLYTGRESLSLSHRLQKRLDLRKPTLFSNSVAESLPGGMYFRESAYPALLSTNPIDLSGYLKLQTPPSPFVEPPPPLLPFYDCEHKPLTPQSWRELGIDEYLRTYPKGLEINLTVFAGEHKGLNFDCGLNHFCSAGQLCSPISGREWWILAATEQANLYLNSVYTAIGFAASQAKAIGAKLVDDLYVQDAQRKARLFQSIAMMLTAVLAVVCMIAGAVSTNFTHPQGLRLVLTIEMMKVFLIAPGLEGFGVMATAGAVVVLAQVTMVMKAHAAEVEAGKQDTFTKWAHYENQISEWQSKTQEKRLGIGQKNWSNTPSAATKGSTESWRVATIVVTVGWSNTQDEVEVLPLQKGFVTIGNGCVQNGPNGAFRIEDGWLSYCDKWDGTMMNVIWDDDGKSGNTWYNARLLAERYGIWPEYIVKQAYECFKLGKGPDFDPYADGTNMPTDENGLCLINLPVCDTNDGGVRKKLKHHSTVKACRTAGGVSLPS</sequence>
<dbReference type="Proteomes" id="UP000239156">
    <property type="component" value="Unassembled WGS sequence"/>
</dbReference>
<keyword evidence="4" id="KW-1185">Reference proteome</keyword>
<dbReference type="VEuPathDB" id="FungiDB:PSHT_04685"/>
<organism evidence="3 4">
    <name type="scientific">Puccinia striiformis</name>
    <dbReference type="NCBI Taxonomy" id="27350"/>
    <lineage>
        <taxon>Eukaryota</taxon>
        <taxon>Fungi</taxon>
        <taxon>Dikarya</taxon>
        <taxon>Basidiomycota</taxon>
        <taxon>Pucciniomycotina</taxon>
        <taxon>Pucciniomycetes</taxon>
        <taxon>Pucciniales</taxon>
        <taxon>Pucciniaceae</taxon>
        <taxon>Puccinia</taxon>
    </lineage>
</organism>
<protein>
    <recommendedName>
        <fullName evidence="2">DUF7872 domain-containing protein</fullName>
    </recommendedName>
</protein>
<feature type="non-terminal residue" evidence="3">
    <location>
        <position position="589"/>
    </location>
</feature>
<name>A0A2S4VY82_9BASI</name>
<keyword evidence="1" id="KW-0812">Transmembrane</keyword>
<dbReference type="PANTHER" id="PTHR33339">
    <property type="entry name" value="LYSM DOMAIN-CONTAINING PROTEIN"/>
    <property type="match status" value="1"/>
</dbReference>
<feature type="transmembrane region" description="Helical" evidence="1">
    <location>
        <begin position="300"/>
        <end position="319"/>
    </location>
</feature>
<evidence type="ECO:0000313" key="3">
    <source>
        <dbReference type="EMBL" id="POW14483.1"/>
    </source>
</evidence>
<dbReference type="EMBL" id="PKSL01000018">
    <property type="protein sequence ID" value="POW14483.1"/>
    <property type="molecule type" value="Genomic_DNA"/>
</dbReference>
<comment type="caution">
    <text evidence="3">The sequence shown here is derived from an EMBL/GenBank/DDBJ whole genome shotgun (WGS) entry which is preliminary data.</text>
</comment>
<dbReference type="InterPro" id="IPR057194">
    <property type="entry name" value="DUF7872"/>
</dbReference>
<evidence type="ECO:0000259" key="2">
    <source>
        <dbReference type="Pfam" id="PF25278"/>
    </source>
</evidence>
<keyword evidence="1" id="KW-1133">Transmembrane helix</keyword>
<evidence type="ECO:0000313" key="4">
    <source>
        <dbReference type="Proteomes" id="UP000239156"/>
    </source>
</evidence>
<feature type="transmembrane region" description="Helical" evidence="1">
    <location>
        <begin position="339"/>
        <end position="362"/>
    </location>
</feature>
<proteinExistence type="predicted"/>
<gene>
    <name evidence="3" type="ORF">PSTT_02983</name>
</gene>
<dbReference type="PANTHER" id="PTHR33339:SF1">
    <property type="entry name" value="LYSM DOMAIN-CONTAINING PROTEIN"/>
    <property type="match status" value="1"/>
</dbReference>
<keyword evidence="1" id="KW-0472">Membrane</keyword>
<feature type="domain" description="DUF7872" evidence="2">
    <location>
        <begin position="446"/>
        <end position="586"/>
    </location>
</feature>
<dbReference type="VEuPathDB" id="FungiDB:PSTT_02983"/>